<keyword evidence="2" id="KW-1185">Reference proteome</keyword>
<evidence type="ECO:0000313" key="1">
    <source>
        <dbReference type="EMBL" id="TWO72853.1"/>
    </source>
</evidence>
<dbReference type="RefSeq" id="WP_145890089.1">
    <property type="nucleotide sequence ID" value="NZ_VOBQ01000002.1"/>
</dbReference>
<dbReference type="SFLD" id="SFLDG01129">
    <property type="entry name" value="C1.5:_HAD__Beta-PGM__Phosphata"/>
    <property type="match status" value="1"/>
</dbReference>
<dbReference type="Proteomes" id="UP000318199">
    <property type="component" value="Unassembled WGS sequence"/>
</dbReference>
<dbReference type="SFLD" id="SFLDS00003">
    <property type="entry name" value="Haloacid_Dehalogenase"/>
    <property type="match status" value="1"/>
</dbReference>
<dbReference type="NCBIfam" id="TIGR01509">
    <property type="entry name" value="HAD-SF-IA-v3"/>
    <property type="match status" value="1"/>
</dbReference>
<dbReference type="AlphaFoldDB" id="A0A562ZWK0"/>
<gene>
    <name evidence="1" type="ORF">FN976_01005</name>
</gene>
<dbReference type="Gene3D" id="3.40.50.1000">
    <property type="entry name" value="HAD superfamily/HAD-like"/>
    <property type="match status" value="1"/>
</dbReference>
<comment type="caution">
    <text evidence="1">The sequence shown here is derived from an EMBL/GenBank/DDBJ whole genome shotgun (WGS) entry which is preliminary data.</text>
</comment>
<dbReference type="InterPro" id="IPR006439">
    <property type="entry name" value="HAD-SF_hydro_IA"/>
</dbReference>
<keyword evidence="1" id="KW-0378">Hydrolase</keyword>
<accession>A0A562ZWK0</accession>
<dbReference type="InterPro" id="IPR036412">
    <property type="entry name" value="HAD-like_sf"/>
</dbReference>
<sequence length="235" mass="26318">MNTAPTPTAQALVLDYGGVICLTAFERLPLIERKLDLKPGSIAWRGPFDPAGDDLWRDMLADRISEREYWQRRAAEVGRLVGQEWTEARMLMQQGQDDRPEATTRPEAMAAVQAVRAAGRRVGVLSNEMDLFNGPEFRTRLPIMGLMHTIVDATYTGILKPDARAYRAVAEALDVPLAQCLMVDDQPRNIEGARQAGMQVEWFDVTRPAETYARVLERLGVDARLLQPGQERVVS</sequence>
<dbReference type="PANTHER" id="PTHR43611">
    <property type="entry name" value="ALPHA-D-GLUCOSE 1-PHOSPHATE PHOSPHATASE"/>
    <property type="match status" value="1"/>
</dbReference>
<dbReference type="GO" id="GO:0016787">
    <property type="term" value="F:hydrolase activity"/>
    <property type="evidence" value="ECO:0007669"/>
    <property type="project" value="UniProtKB-KW"/>
</dbReference>
<dbReference type="OrthoDB" id="9797415at2"/>
<evidence type="ECO:0000313" key="2">
    <source>
        <dbReference type="Proteomes" id="UP000318199"/>
    </source>
</evidence>
<dbReference type="Pfam" id="PF00702">
    <property type="entry name" value="Hydrolase"/>
    <property type="match status" value="1"/>
</dbReference>
<dbReference type="EMBL" id="VOBQ01000002">
    <property type="protein sequence ID" value="TWO72853.1"/>
    <property type="molecule type" value="Genomic_DNA"/>
</dbReference>
<reference evidence="1 2" key="1">
    <citation type="submission" date="2019-07" db="EMBL/GenBank/DDBJ databases">
        <title>Caenimonas sedimenti sp. nov., isolated from activated sludge.</title>
        <authorList>
            <person name="Xu J."/>
        </authorList>
    </citation>
    <scope>NUCLEOTIDE SEQUENCE [LARGE SCALE GENOMIC DNA]</scope>
    <source>
        <strain evidence="1 2">HX-9-20</strain>
    </source>
</reference>
<dbReference type="SUPFAM" id="SSF56784">
    <property type="entry name" value="HAD-like"/>
    <property type="match status" value="1"/>
</dbReference>
<protein>
    <submittedName>
        <fullName evidence="1">HAD-IA family hydrolase</fullName>
    </submittedName>
</protein>
<dbReference type="PRINTS" id="PR00413">
    <property type="entry name" value="HADHALOGNASE"/>
</dbReference>
<proteinExistence type="predicted"/>
<organism evidence="1 2">
    <name type="scientific">Caenimonas sedimenti</name>
    <dbReference type="NCBI Taxonomy" id="2596921"/>
    <lineage>
        <taxon>Bacteria</taxon>
        <taxon>Pseudomonadati</taxon>
        <taxon>Pseudomonadota</taxon>
        <taxon>Betaproteobacteria</taxon>
        <taxon>Burkholderiales</taxon>
        <taxon>Comamonadaceae</taxon>
        <taxon>Caenimonas</taxon>
    </lineage>
</organism>
<name>A0A562ZWK0_9BURK</name>
<dbReference type="InterPro" id="IPR023214">
    <property type="entry name" value="HAD_sf"/>
</dbReference>
<dbReference type="PANTHER" id="PTHR43611:SF3">
    <property type="entry name" value="FLAVIN MONONUCLEOTIDE HYDROLASE 1, CHLOROPLATIC"/>
    <property type="match status" value="1"/>
</dbReference>